<sequence>MAIETPGTTQKHVVLLAYEAWGHTRPFCVLAARLAKLHDVQVTIFTTQGFFERVHAELARSFKQDDTDLWSRIRIIALLHEGSHPLDAGVYDANFADAFRRLMEHEPITCAHTQVQHGPLTVPSAVFLDHFASSPFKSVRTIGHAQVNVFAWFSGAASSLFHLWGPKNKGGPGDIRSQVEEEVRLTGKSFADVADEFITRVSGSVVRVPGLPPMYDHEYRAQGMLAPEHLGNIWIDAANFLENCDGILLTSPECYEPVSIAGLRDWFSETSRNVYAIGPLLPIEEQSVGKEKDSSKQGAAIERFMDSVLKTRGENSLLYISFGSLWWPVNPEKIWAFLDIVMEMKIPFIMSHASPLAVIPQAVREKVEACGFGLLSPWSPQQTILAHPATGWFVTHCGHNSVIESVSHGTPMICWPYQGDQPVNAAHLVDNLDVAYELIEVRTGEHALKPIYRTGRVPKGTVEAVHEEAREILAKAFKEDGARKRANMKRLQHSVAQAWQDDGPSQRAVKELVESL</sequence>
<dbReference type="CDD" id="cd03784">
    <property type="entry name" value="GT1_Gtf-like"/>
    <property type="match status" value="1"/>
</dbReference>
<proteinExistence type="predicted"/>
<gene>
    <name evidence="2" type="ORF">OBBRIDRAFT_797802</name>
</gene>
<dbReference type="EMBL" id="KV722562">
    <property type="protein sequence ID" value="OCH85806.1"/>
    <property type="molecule type" value="Genomic_DNA"/>
</dbReference>
<dbReference type="PANTHER" id="PTHR48045:SF31">
    <property type="entry name" value="UDP-GLYCOSYLTRANSFERASE 76B1-LIKE"/>
    <property type="match status" value="1"/>
</dbReference>
<keyword evidence="3" id="KW-1185">Reference proteome</keyword>
<evidence type="ECO:0000256" key="1">
    <source>
        <dbReference type="ARBA" id="ARBA00022679"/>
    </source>
</evidence>
<accession>A0A8E2AJS2</accession>
<dbReference type="SUPFAM" id="SSF53756">
    <property type="entry name" value="UDP-Glycosyltransferase/glycogen phosphorylase"/>
    <property type="match status" value="1"/>
</dbReference>
<dbReference type="InterPro" id="IPR002213">
    <property type="entry name" value="UDP_glucos_trans"/>
</dbReference>
<dbReference type="GO" id="GO:0008194">
    <property type="term" value="F:UDP-glycosyltransferase activity"/>
    <property type="evidence" value="ECO:0007669"/>
    <property type="project" value="InterPro"/>
</dbReference>
<dbReference type="Gene3D" id="3.40.50.2000">
    <property type="entry name" value="Glycogen Phosphorylase B"/>
    <property type="match status" value="2"/>
</dbReference>
<dbReference type="Proteomes" id="UP000250043">
    <property type="component" value="Unassembled WGS sequence"/>
</dbReference>
<dbReference type="AlphaFoldDB" id="A0A8E2AJS2"/>
<evidence type="ECO:0000313" key="2">
    <source>
        <dbReference type="EMBL" id="OCH85806.1"/>
    </source>
</evidence>
<dbReference type="Pfam" id="PF00201">
    <property type="entry name" value="UDPGT"/>
    <property type="match status" value="1"/>
</dbReference>
<keyword evidence="1 2" id="KW-0808">Transferase</keyword>
<organism evidence="2 3">
    <name type="scientific">Obba rivulosa</name>
    <dbReference type="NCBI Taxonomy" id="1052685"/>
    <lineage>
        <taxon>Eukaryota</taxon>
        <taxon>Fungi</taxon>
        <taxon>Dikarya</taxon>
        <taxon>Basidiomycota</taxon>
        <taxon>Agaricomycotina</taxon>
        <taxon>Agaricomycetes</taxon>
        <taxon>Polyporales</taxon>
        <taxon>Gelatoporiaceae</taxon>
        <taxon>Obba</taxon>
    </lineage>
</organism>
<protein>
    <submittedName>
        <fullName evidence="2">UDP-Glycosyltransferase/glycogen phosphorylase</fullName>
    </submittedName>
</protein>
<dbReference type="PANTHER" id="PTHR48045">
    <property type="entry name" value="UDP-GLYCOSYLTRANSFERASE 72B1"/>
    <property type="match status" value="1"/>
</dbReference>
<reference evidence="2 3" key="1">
    <citation type="submission" date="2016-07" db="EMBL/GenBank/DDBJ databases">
        <title>Draft genome of the white-rot fungus Obba rivulosa 3A-2.</title>
        <authorList>
            <consortium name="DOE Joint Genome Institute"/>
            <person name="Miettinen O."/>
            <person name="Riley R."/>
            <person name="Acob R."/>
            <person name="Barry K."/>
            <person name="Cullen D."/>
            <person name="De Vries R."/>
            <person name="Hainaut M."/>
            <person name="Hatakka A."/>
            <person name="Henrissat B."/>
            <person name="Hilden K."/>
            <person name="Kuo R."/>
            <person name="Labutti K."/>
            <person name="Lipzen A."/>
            <person name="Makela M.R."/>
            <person name="Sandor L."/>
            <person name="Spatafora J.W."/>
            <person name="Grigoriev I.V."/>
            <person name="Hibbett D.S."/>
        </authorList>
    </citation>
    <scope>NUCLEOTIDE SEQUENCE [LARGE SCALE GENOMIC DNA]</scope>
    <source>
        <strain evidence="2 3">3A-2</strain>
    </source>
</reference>
<name>A0A8E2AJS2_9APHY</name>
<evidence type="ECO:0000313" key="3">
    <source>
        <dbReference type="Proteomes" id="UP000250043"/>
    </source>
</evidence>
<dbReference type="OrthoDB" id="5835829at2759"/>